<feature type="compositionally biased region" description="Acidic residues" evidence="4">
    <location>
        <begin position="99"/>
        <end position="127"/>
    </location>
</feature>
<organism evidence="5 6">
    <name type="scientific">Zancudomyces culisetae</name>
    <name type="common">Gut fungus</name>
    <name type="synonym">Smittium culisetae</name>
    <dbReference type="NCBI Taxonomy" id="1213189"/>
    <lineage>
        <taxon>Eukaryota</taxon>
        <taxon>Fungi</taxon>
        <taxon>Fungi incertae sedis</taxon>
        <taxon>Zoopagomycota</taxon>
        <taxon>Kickxellomycotina</taxon>
        <taxon>Harpellomycetes</taxon>
        <taxon>Harpellales</taxon>
        <taxon>Legeriomycetaceae</taxon>
        <taxon>Zancudomyces</taxon>
    </lineage>
</organism>
<dbReference type="GO" id="GO:0042273">
    <property type="term" value="P:ribosomal large subunit biogenesis"/>
    <property type="evidence" value="ECO:0007669"/>
    <property type="project" value="TreeGrafter"/>
</dbReference>
<dbReference type="Pfam" id="PF03715">
    <property type="entry name" value="Noc2"/>
    <property type="match status" value="1"/>
</dbReference>
<feature type="compositionally biased region" description="Basic and acidic residues" evidence="4">
    <location>
        <begin position="221"/>
        <end position="240"/>
    </location>
</feature>
<feature type="compositionally biased region" description="Acidic residues" evidence="4">
    <location>
        <begin position="170"/>
        <end position="207"/>
    </location>
</feature>
<protein>
    <submittedName>
        <fullName evidence="5">Nucleolar complex protein 2</fullName>
    </submittedName>
</protein>
<feature type="compositionally biased region" description="Basic and acidic residues" evidence="4">
    <location>
        <begin position="73"/>
        <end position="95"/>
    </location>
</feature>
<dbReference type="InterPro" id="IPR005343">
    <property type="entry name" value="Noc2"/>
</dbReference>
<keyword evidence="3" id="KW-0539">Nucleus</keyword>
<dbReference type="GO" id="GO:0030691">
    <property type="term" value="C:Noc2p-Noc3p complex"/>
    <property type="evidence" value="ECO:0007669"/>
    <property type="project" value="TreeGrafter"/>
</dbReference>
<feature type="compositionally biased region" description="Acidic residues" evidence="4">
    <location>
        <begin position="134"/>
        <end position="153"/>
    </location>
</feature>
<comment type="caution">
    <text evidence="5">The sequence shown here is derived from an EMBL/GenBank/DDBJ whole genome shotgun (WGS) entry which is preliminary data.</text>
</comment>
<keyword evidence="6" id="KW-1185">Reference proteome</keyword>
<evidence type="ECO:0000256" key="4">
    <source>
        <dbReference type="SAM" id="MobiDB-lite"/>
    </source>
</evidence>
<proteinExistence type="inferred from homology"/>
<sequence length="766" mass="87310">MAKAKKSVKKFKQRQTKLTKVTKNNKNNSGPGKSTKAQPNKKGGRFEKGKNAKRGENENKQVASRGNGGNGGNKKENKVKIIDELEEFVSEKGPQEEMGSSEDEEMDNDGEEELMSEELSEDSEEENDKLFESMDVEEDQKEYDSSSDSEPDEKEEKKGGKGIENVERKEDEEEDDEDDEEEDDEEDEEEDEEEEDDDEEHEEEDQEEARQKERRKKVKEAKKTNIKEAKNLKSDMDKLKEKDPEFYEFMKENDPDALDFAIESEDDDDEDGDKIEEGTTIITNSMLQKWEKEMEGNSKTINKKILHAFKSASTKDEKEKGGLKQKYLITNPQVFHRLMKMVVDKFPQEIQAIPEKDNQKRRGEMVRTYMVGLLRNIQQIADDEMVAYMIRQSRTLARDFGMHAKASREFVKEMLRLYGARESSEEVSKEAAGLLGEMVNSGEIIKDVILKGVYLSYVRHSNVTGIHSIAKVEQMRQSAVELYTTCNDYNSVYSHAFMYIRQLAVGLRAAMHLNTKDAYQKVYNWQFVNSLKFWADLLSHSCGGSAPAAASDALEPLIYPLIQVVLGVSKLIPTAKYFPLCLHCIEILTQLSASTRIYIPVLPLVISIIQSPDFTSKKRPAKAVLKQINLELYIKCPKQYEHTAVYLDCVLDRLLLLLTTYLRVYSNSVAFDSLVIPLVVVLKKWKKLHGRNFTKFSTMLTSLLDKINANTTFILSQPCDLPSTDPAFLYLNHIDPDSTPVGKYALSLSSIHNHQKSILLDSSSNS</sequence>
<evidence type="ECO:0000256" key="1">
    <source>
        <dbReference type="ARBA" id="ARBA00004123"/>
    </source>
</evidence>
<evidence type="ECO:0000313" key="6">
    <source>
        <dbReference type="Proteomes" id="UP000188320"/>
    </source>
</evidence>
<evidence type="ECO:0000313" key="5">
    <source>
        <dbReference type="EMBL" id="OMH86206.1"/>
    </source>
</evidence>
<reference evidence="6" key="1">
    <citation type="submission" date="2017-01" db="EMBL/GenBank/DDBJ databases">
        <authorList>
            <person name="Wang Y."/>
            <person name="White M."/>
            <person name="Kvist S."/>
            <person name="Moncalvo J.-M."/>
        </authorList>
    </citation>
    <scope>NUCLEOTIDE SEQUENCE [LARGE SCALE GENOMIC DNA]</scope>
    <source>
        <strain evidence="6">COL-18-3</strain>
    </source>
</reference>
<comment type="subcellular location">
    <subcellularLocation>
        <location evidence="1">Nucleus</location>
    </subcellularLocation>
</comment>
<dbReference type="PANTHER" id="PTHR12687:SF4">
    <property type="entry name" value="NUCLEOLAR COMPLEX PROTEIN 2 HOMOLOG"/>
    <property type="match status" value="1"/>
</dbReference>
<dbReference type="Proteomes" id="UP000188320">
    <property type="component" value="Unassembled WGS sequence"/>
</dbReference>
<comment type="similarity">
    <text evidence="2">Belongs to the NOC2 family.</text>
</comment>
<feature type="compositionally biased region" description="Basic and acidic residues" evidence="4">
    <location>
        <begin position="154"/>
        <end position="169"/>
    </location>
</feature>
<dbReference type="GO" id="GO:0005730">
    <property type="term" value="C:nucleolus"/>
    <property type="evidence" value="ECO:0007669"/>
    <property type="project" value="TreeGrafter"/>
</dbReference>
<evidence type="ECO:0000256" key="2">
    <source>
        <dbReference type="ARBA" id="ARBA00005907"/>
    </source>
</evidence>
<evidence type="ECO:0000256" key="3">
    <source>
        <dbReference type="ARBA" id="ARBA00023242"/>
    </source>
</evidence>
<feature type="compositionally biased region" description="Basic residues" evidence="4">
    <location>
        <begin position="1"/>
        <end position="17"/>
    </location>
</feature>
<dbReference type="AlphaFoldDB" id="A0A1R1PZ37"/>
<feature type="region of interest" description="Disordered" evidence="4">
    <location>
        <begin position="1"/>
        <end position="240"/>
    </location>
</feature>
<dbReference type="GO" id="GO:0030690">
    <property type="term" value="C:Noc1p-Noc2p complex"/>
    <property type="evidence" value="ECO:0007669"/>
    <property type="project" value="TreeGrafter"/>
</dbReference>
<dbReference type="EMBL" id="LSSK01000010">
    <property type="protein sequence ID" value="OMH86206.1"/>
    <property type="molecule type" value="Genomic_DNA"/>
</dbReference>
<dbReference type="OrthoDB" id="10266662at2759"/>
<dbReference type="PANTHER" id="PTHR12687">
    <property type="entry name" value="NUCLEOLAR COMPLEX 2 AND RAD4-RELATED"/>
    <property type="match status" value="1"/>
</dbReference>
<dbReference type="GO" id="GO:0005654">
    <property type="term" value="C:nucleoplasm"/>
    <property type="evidence" value="ECO:0007669"/>
    <property type="project" value="TreeGrafter"/>
</dbReference>
<name>A0A1R1PZ37_ZANCU</name>
<gene>
    <name evidence="5" type="ORF">AX774_g233</name>
</gene>
<feature type="compositionally biased region" description="Low complexity" evidence="4">
    <location>
        <begin position="18"/>
        <end position="36"/>
    </location>
</feature>
<feature type="compositionally biased region" description="Basic and acidic residues" evidence="4">
    <location>
        <begin position="44"/>
        <end position="59"/>
    </location>
</feature>
<accession>A0A1R1PZ37</accession>